<protein>
    <submittedName>
        <fullName evidence="2">Uncharacterized protein</fullName>
    </submittedName>
</protein>
<feature type="compositionally biased region" description="Polar residues" evidence="1">
    <location>
        <begin position="81"/>
        <end position="98"/>
    </location>
</feature>
<keyword evidence="3" id="KW-1185">Reference proteome</keyword>
<feature type="compositionally biased region" description="Basic and acidic residues" evidence="1">
    <location>
        <begin position="99"/>
        <end position="127"/>
    </location>
</feature>
<evidence type="ECO:0000313" key="3">
    <source>
        <dbReference type="Proteomes" id="UP001251528"/>
    </source>
</evidence>
<reference evidence="2" key="1">
    <citation type="submission" date="2023-06" db="EMBL/GenBank/DDBJ databases">
        <title>Conoideocrella luteorostrata (Hypocreales: Clavicipitaceae), a potential biocontrol fungus for elongate hemlock scale in United States Christmas tree production areas.</title>
        <authorList>
            <person name="Barrett H."/>
            <person name="Lovett B."/>
            <person name="Macias A.M."/>
            <person name="Stajich J.E."/>
            <person name="Kasson M.T."/>
        </authorList>
    </citation>
    <scope>NUCLEOTIDE SEQUENCE</scope>
    <source>
        <strain evidence="2">ARSEF 14590</strain>
    </source>
</reference>
<dbReference type="Proteomes" id="UP001251528">
    <property type="component" value="Unassembled WGS sequence"/>
</dbReference>
<dbReference type="EMBL" id="JASWJB010000347">
    <property type="protein sequence ID" value="KAK2591300.1"/>
    <property type="molecule type" value="Genomic_DNA"/>
</dbReference>
<name>A0AAJ0FWA4_9HYPO</name>
<organism evidence="2 3">
    <name type="scientific">Conoideocrella luteorostrata</name>
    <dbReference type="NCBI Taxonomy" id="1105319"/>
    <lineage>
        <taxon>Eukaryota</taxon>
        <taxon>Fungi</taxon>
        <taxon>Dikarya</taxon>
        <taxon>Ascomycota</taxon>
        <taxon>Pezizomycotina</taxon>
        <taxon>Sordariomycetes</taxon>
        <taxon>Hypocreomycetidae</taxon>
        <taxon>Hypocreales</taxon>
        <taxon>Clavicipitaceae</taxon>
        <taxon>Conoideocrella</taxon>
    </lineage>
</organism>
<evidence type="ECO:0000256" key="1">
    <source>
        <dbReference type="SAM" id="MobiDB-lite"/>
    </source>
</evidence>
<accession>A0AAJ0FWA4</accession>
<evidence type="ECO:0000313" key="2">
    <source>
        <dbReference type="EMBL" id="KAK2591300.1"/>
    </source>
</evidence>
<sequence length="334" mass="38393">MPLYLNNEDSVSLALRGGSSLMARLANVCTYELDHPHESVPLLLGTLGRRLDPRGAVVAILEVPHRVHDADCRDIFVNRSMSTPPTSANSTRLLQHQHQQVDERGRYRRQDHSQEDTVVQGHDRQGDVEPGSGYVDGGDKQVVRLRVQEEQEPLWVRKGARELVGHTDDDGADAMQLRRVDERRHTHEDEQDHIDDYVRHHVSDRHRDHVRQRVQRPDEHHLRRHHLGEAGRHDQTGVRYILQKSVFRDRKVYIYMFMQNDVYIVMTRLLKVNSDVTVHVSTGWDSDINMIKPMNSNVKTVVMMNDCGTSEETVQIDGDVEHDDLDGLPSAYPS</sequence>
<dbReference type="AlphaFoldDB" id="A0AAJ0FWA4"/>
<feature type="region of interest" description="Disordered" evidence="1">
    <location>
        <begin position="81"/>
        <end position="138"/>
    </location>
</feature>
<gene>
    <name evidence="2" type="ORF">QQS21_011018</name>
</gene>
<proteinExistence type="predicted"/>
<comment type="caution">
    <text evidence="2">The sequence shown here is derived from an EMBL/GenBank/DDBJ whole genome shotgun (WGS) entry which is preliminary data.</text>
</comment>